<evidence type="ECO:0000256" key="1">
    <source>
        <dbReference type="ARBA" id="ARBA00022741"/>
    </source>
</evidence>
<evidence type="ECO:0000259" key="9">
    <source>
        <dbReference type="PROSITE" id="PS51194"/>
    </source>
</evidence>
<dbReference type="SMART" id="SM00490">
    <property type="entry name" value="HELICc"/>
    <property type="match status" value="1"/>
</dbReference>
<dbReference type="NCBIfam" id="TIGR00614">
    <property type="entry name" value="recQ_fam"/>
    <property type="match status" value="1"/>
</dbReference>
<dbReference type="RefSeq" id="WP_264986830.1">
    <property type="nucleotide sequence ID" value="NZ_BRZA01000001.1"/>
</dbReference>
<dbReference type="InterPro" id="IPR001650">
    <property type="entry name" value="Helicase_C-like"/>
</dbReference>
<keyword evidence="2" id="KW-0378">Hydrolase</keyword>
<dbReference type="SMART" id="SM00487">
    <property type="entry name" value="DEXDc"/>
    <property type="match status" value="1"/>
</dbReference>
<sequence length="483" mass="55553">MELEQLLVKHFGYTSFRPGQREIIEAILEGQDVLALLPTGMGKSLCYQLTGYVLQKPVLVISPLLALMQDQVEELKRFGEKRVVALNSFLTAHEKRYTLHFLEQYRFIFTSPEMLLQQQVQDKLAQMELGLIVVDEAHCISQWGFDFRPDYLRIGQWLSMEKRPPVLALSATATEKVMHDICQTLSLNRPFEFIYSVDRPNIRLGRMMFSEKAEKAEKAQWALQHMTTSTGPGILYVASRKRAEQYSQALLQAGVHTAAYHAGYGAEDRQFIQQQFLDGELDWIVATNAFGMGINKPDIRQVIHETMPANVANYMQEIGRAGRDGQPALAILLYADGDEELAKFVATNDLPTAHHVERYQQLQQQQLLPSQMLKNGEIGETAFRVLDYWLQQESVEQVVQRLNELVVEKYRAVDEMQKIITTKACIRTQLLHYFGQHLKKQPVQCCEICGIQYEDVQQERRKQVKDIAMMSWQQRLQQLLLGT</sequence>
<feature type="domain" description="Helicase ATP-binding" evidence="8">
    <location>
        <begin position="24"/>
        <end position="191"/>
    </location>
</feature>
<evidence type="ECO:0000256" key="6">
    <source>
        <dbReference type="ARBA" id="ARBA00044535"/>
    </source>
</evidence>
<evidence type="ECO:0000313" key="10">
    <source>
        <dbReference type="EMBL" id="GLC87094.1"/>
    </source>
</evidence>
<dbReference type="InterPro" id="IPR027417">
    <property type="entry name" value="P-loop_NTPase"/>
</dbReference>
<dbReference type="PANTHER" id="PTHR13710:SF84">
    <property type="entry name" value="ATP-DEPENDENT DNA HELICASE RECS-RELATED"/>
    <property type="match status" value="1"/>
</dbReference>
<keyword evidence="1" id="KW-0547">Nucleotide-binding</keyword>
<proteinExistence type="predicted"/>
<dbReference type="PROSITE" id="PS51192">
    <property type="entry name" value="HELICASE_ATP_BIND_1"/>
    <property type="match status" value="1"/>
</dbReference>
<dbReference type="InterPro" id="IPR004589">
    <property type="entry name" value="DNA_helicase_ATP-dep_RecQ"/>
</dbReference>
<evidence type="ECO:0000313" key="11">
    <source>
        <dbReference type="Proteomes" id="UP001065593"/>
    </source>
</evidence>
<dbReference type="InterPro" id="IPR002464">
    <property type="entry name" value="DNA/RNA_helicase_DEAH_CS"/>
</dbReference>
<comment type="caution">
    <text evidence="10">The sequence shown here is derived from an EMBL/GenBank/DDBJ whole genome shotgun (WGS) entry which is preliminary data.</text>
</comment>
<keyword evidence="3 10" id="KW-0347">Helicase</keyword>
<dbReference type="InterPro" id="IPR011545">
    <property type="entry name" value="DEAD/DEAH_box_helicase_dom"/>
</dbReference>
<dbReference type="GO" id="GO:0004386">
    <property type="term" value="F:helicase activity"/>
    <property type="evidence" value="ECO:0007669"/>
    <property type="project" value="UniProtKB-KW"/>
</dbReference>
<evidence type="ECO:0000256" key="2">
    <source>
        <dbReference type="ARBA" id="ARBA00022801"/>
    </source>
</evidence>
<dbReference type="CDD" id="cd17920">
    <property type="entry name" value="DEXHc_RecQ"/>
    <property type="match status" value="1"/>
</dbReference>
<dbReference type="Pfam" id="PF00271">
    <property type="entry name" value="Helicase_C"/>
    <property type="match status" value="1"/>
</dbReference>
<dbReference type="Gene3D" id="3.40.50.300">
    <property type="entry name" value="P-loop containing nucleotide triphosphate hydrolases"/>
    <property type="match status" value="2"/>
</dbReference>
<reference evidence="10" key="1">
    <citation type="submission" date="2022-08" db="EMBL/GenBank/DDBJ databases">
        <title>Draft genome sequence of Lysinibacillus sp. strain KH24.</title>
        <authorList>
            <person name="Kanbe H."/>
            <person name="Itoh H."/>
        </authorList>
    </citation>
    <scope>NUCLEOTIDE SEQUENCE</scope>
    <source>
        <strain evidence="10">KH24</strain>
    </source>
</reference>
<dbReference type="SUPFAM" id="SSF52540">
    <property type="entry name" value="P-loop containing nucleoside triphosphate hydrolases"/>
    <property type="match status" value="1"/>
</dbReference>
<dbReference type="InterPro" id="IPR014001">
    <property type="entry name" value="Helicase_ATP-bd"/>
</dbReference>
<dbReference type="PROSITE" id="PS00690">
    <property type="entry name" value="DEAH_ATP_HELICASE"/>
    <property type="match status" value="1"/>
</dbReference>
<dbReference type="InterPro" id="IPR032284">
    <property type="entry name" value="RecQ_Zn-bd"/>
</dbReference>
<keyword evidence="11" id="KW-1185">Reference proteome</keyword>
<name>A0ABQ5NGD0_9BACI</name>
<gene>
    <name evidence="10" type="ORF">LYSBPC_02210</name>
</gene>
<dbReference type="PROSITE" id="PS51194">
    <property type="entry name" value="HELICASE_CTER"/>
    <property type="match status" value="1"/>
</dbReference>
<keyword evidence="4" id="KW-0067">ATP-binding</keyword>
<keyword evidence="5" id="KW-0238">DNA-binding</keyword>
<evidence type="ECO:0000256" key="7">
    <source>
        <dbReference type="ARBA" id="ARBA00044550"/>
    </source>
</evidence>
<evidence type="ECO:0000256" key="3">
    <source>
        <dbReference type="ARBA" id="ARBA00022806"/>
    </source>
</evidence>
<feature type="domain" description="Helicase C-terminal" evidence="9">
    <location>
        <begin position="222"/>
        <end position="376"/>
    </location>
</feature>
<accession>A0ABQ5NGD0</accession>
<dbReference type="Pfam" id="PF16124">
    <property type="entry name" value="RecQ_Zn_bind"/>
    <property type="match status" value="1"/>
</dbReference>
<organism evidence="10 11">
    <name type="scientific">Lysinibacillus piscis</name>
    <dbReference type="NCBI Taxonomy" id="2518931"/>
    <lineage>
        <taxon>Bacteria</taxon>
        <taxon>Bacillati</taxon>
        <taxon>Bacillota</taxon>
        <taxon>Bacilli</taxon>
        <taxon>Bacillales</taxon>
        <taxon>Bacillaceae</taxon>
        <taxon>Lysinibacillus</taxon>
    </lineage>
</organism>
<dbReference type="Pfam" id="PF00270">
    <property type="entry name" value="DEAD"/>
    <property type="match status" value="1"/>
</dbReference>
<dbReference type="PANTHER" id="PTHR13710">
    <property type="entry name" value="DNA HELICASE RECQ FAMILY MEMBER"/>
    <property type="match status" value="1"/>
</dbReference>
<evidence type="ECO:0000256" key="4">
    <source>
        <dbReference type="ARBA" id="ARBA00022840"/>
    </source>
</evidence>
<dbReference type="EMBL" id="BRZA01000001">
    <property type="protein sequence ID" value="GLC87094.1"/>
    <property type="molecule type" value="Genomic_DNA"/>
</dbReference>
<dbReference type="Proteomes" id="UP001065593">
    <property type="component" value="Unassembled WGS sequence"/>
</dbReference>
<evidence type="ECO:0000259" key="8">
    <source>
        <dbReference type="PROSITE" id="PS51192"/>
    </source>
</evidence>
<protein>
    <recommendedName>
        <fullName evidence="6">ATP-dependent DNA helicase RecQ</fullName>
    </recommendedName>
    <alternativeName>
        <fullName evidence="7">DNA 3'-5' helicase RecQ</fullName>
    </alternativeName>
</protein>
<evidence type="ECO:0000256" key="5">
    <source>
        <dbReference type="ARBA" id="ARBA00023125"/>
    </source>
</evidence>